<dbReference type="AlphaFoldDB" id="A0A369VZ29"/>
<reference evidence="1 2" key="1">
    <citation type="submission" date="2018-07" db="EMBL/GenBank/DDBJ databases">
        <title>a novel species of Sphingomonas isolated from the rhizosphere soil of Araceae plant.</title>
        <authorList>
            <person name="Zhiyong W."/>
            <person name="Qinglan Z."/>
            <person name="Zhiwei F."/>
            <person name="Ding X."/>
            <person name="Gejiao W."/>
            <person name="Shixue Z."/>
        </authorList>
    </citation>
    <scope>NUCLEOTIDE SEQUENCE [LARGE SCALE GENOMIC DNA]</scope>
    <source>
        <strain evidence="1 2">WZY 27</strain>
    </source>
</reference>
<dbReference type="EMBL" id="QQNB01000001">
    <property type="protein sequence ID" value="RDE06312.1"/>
    <property type="molecule type" value="Genomic_DNA"/>
</dbReference>
<name>A0A369VZ29_9SPHN</name>
<organism evidence="1 2">
    <name type="scientific">Sphingomonas aracearum</name>
    <dbReference type="NCBI Taxonomy" id="2283317"/>
    <lineage>
        <taxon>Bacteria</taxon>
        <taxon>Pseudomonadati</taxon>
        <taxon>Pseudomonadota</taxon>
        <taxon>Alphaproteobacteria</taxon>
        <taxon>Sphingomonadales</taxon>
        <taxon>Sphingomonadaceae</taxon>
        <taxon>Sphingomonas</taxon>
    </lineage>
</organism>
<dbReference type="RefSeq" id="WP_147276170.1">
    <property type="nucleotide sequence ID" value="NZ_QQNB01000001.1"/>
</dbReference>
<sequence length="97" mass="10526">MALPNYDFLQYILTTSDIVIQDFVRRLCMAAISDDDAAVFGWSTVLQLVKAGWVPAADLPSNDIACVIANLCLAPTQTDDADMANCPDRGDGRLIPH</sequence>
<evidence type="ECO:0000313" key="2">
    <source>
        <dbReference type="Proteomes" id="UP000253918"/>
    </source>
</evidence>
<accession>A0A369VZ29</accession>
<evidence type="ECO:0000313" key="1">
    <source>
        <dbReference type="EMBL" id="RDE06312.1"/>
    </source>
</evidence>
<protein>
    <submittedName>
        <fullName evidence="1">Uncharacterized protein</fullName>
    </submittedName>
</protein>
<keyword evidence="2" id="KW-1185">Reference proteome</keyword>
<dbReference type="Proteomes" id="UP000253918">
    <property type="component" value="Unassembled WGS sequence"/>
</dbReference>
<gene>
    <name evidence="1" type="ORF">DVW87_00850</name>
</gene>
<proteinExistence type="predicted"/>
<comment type="caution">
    <text evidence="1">The sequence shown here is derived from an EMBL/GenBank/DDBJ whole genome shotgun (WGS) entry which is preliminary data.</text>
</comment>